<dbReference type="Proteomes" id="UP000681720">
    <property type="component" value="Unassembled WGS sequence"/>
</dbReference>
<evidence type="ECO:0000313" key="3">
    <source>
        <dbReference type="Proteomes" id="UP000681720"/>
    </source>
</evidence>
<dbReference type="PANTHER" id="PTHR37915">
    <property type="match status" value="1"/>
</dbReference>
<dbReference type="Proteomes" id="UP000681967">
    <property type="component" value="Unassembled WGS sequence"/>
</dbReference>
<protein>
    <submittedName>
        <fullName evidence="2">Uncharacterized protein</fullName>
    </submittedName>
</protein>
<name>A0A8S3ICL8_9BILA</name>
<evidence type="ECO:0000313" key="1">
    <source>
        <dbReference type="EMBL" id="CAF5115421.1"/>
    </source>
</evidence>
<organism evidence="2 3">
    <name type="scientific">Rotaria magnacalcarata</name>
    <dbReference type="NCBI Taxonomy" id="392030"/>
    <lineage>
        <taxon>Eukaryota</taxon>
        <taxon>Metazoa</taxon>
        <taxon>Spiralia</taxon>
        <taxon>Gnathifera</taxon>
        <taxon>Rotifera</taxon>
        <taxon>Eurotatoria</taxon>
        <taxon>Bdelloidea</taxon>
        <taxon>Philodinida</taxon>
        <taxon>Philodinidae</taxon>
        <taxon>Rotaria</taxon>
    </lineage>
</organism>
<comment type="caution">
    <text evidence="2">The sequence shown here is derived from an EMBL/GenBank/DDBJ whole genome shotgun (WGS) entry which is preliminary data.</text>
</comment>
<dbReference type="PANTHER" id="PTHR37915:SF3">
    <property type="match status" value="1"/>
</dbReference>
<reference evidence="2" key="1">
    <citation type="submission" date="2021-02" db="EMBL/GenBank/DDBJ databases">
        <authorList>
            <person name="Nowell W R."/>
        </authorList>
    </citation>
    <scope>NUCLEOTIDE SEQUENCE</scope>
</reference>
<sequence>MAQYYPPNNKKILRVETTIQNDDSDPEIPDPGGEIVERNLKDRQQRIADHTKEELDRVLKRVDNTLYNYEYAVQSSLLQHGMTRDELNSIEHVADVRELEYLLNDSLAKQRYKQRLMIFIVGQTEQADEKAKLLQQLSQFFVEQRQNFSAAEFNEIDDSGETHDEIETTLKSFDVKDCYLHVKALGNRINELNEEIIQFLIQNTGTKQTK</sequence>
<dbReference type="EMBL" id="CAJOBJ010343525">
    <property type="protein sequence ID" value="CAF5198081.1"/>
    <property type="molecule type" value="Genomic_DNA"/>
</dbReference>
<dbReference type="AlphaFoldDB" id="A0A8S3ICL8"/>
<proteinExistence type="predicted"/>
<accession>A0A8S3ICL8</accession>
<dbReference type="EMBL" id="CAJOBH010242916">
    <property type="protein sequence ID" value="CAF5115421.1"/>
    <property type="molecule type" value="Genomic_DNA"/>
</dbReference>
<evidence type="ECO:0000313" key="2">
    <source>
        <dbReference type="EMBL" id="CAF5198081.1"/>
    </source>
</evidence>
<gene>
    <name evidence="1" type="ORF">BYL167_LOCUS66299</name>
    <name evidence="2" type="ORF">GIL414_LOCUS75646</name>
</gene>